<dbReference type="EC" id="2.4.-.-" evidence="2"/>
<reference evidence="2 3" key="1">
    <citation type="submission" date="2024-01" db="EMBL/GenBank/DDBJ databases">
        <title>Unpublished Manusciprt.</title>
        <authorList>
            <person name="Duman M."/>
            <person name="Valdes E.G."/>
            <person name="Ajmi N."/>
            <person name="Altun S."/>
            <person name="Saticioglu I.B."/>
        </authorList>
    </citation>
    <scope>NUCLEOTIDE SEQUENCE [LARGE SCALE GENOMIC DNA]</scope>
    <source>
        <strain evidence="2 3">120P</strain>
    </source>
</reference>
<keyword evidence="2" id="KW-0328">Glycosyltransferase</keyword>
<protein>
    <submittedName>
        <fullName evidence="2">Glycosyltransferase family 61 protein</fullName>
        <ecNumber evidence="2">2.4.-.-</ecNumber>
    </submittedName>
</protein>
<feature type="domain" description="Glycosyltransferase 61 catalytic" evidence="1">
    <location>
        <begin position="185"/>
        <end position="319"/>
    </location>
</feature>
<dbReference type="Proteomes" id="UP001307839">
    <property type="component" value="Unassembled WGS sequence"/>
</dbReference>
<dbReference type="RefSeq" id="WP_330080344.1">
    <property type="nucleotide sequence ID" value="NZ_JAZDCU010000012.1"/>
</dbReference>
<gene>
    <name evidence="2" type="ORF">V0R53_19675</name>
</gene>
<dbReference type="Pfam" id="PF04577">
    <property type="entry name" value="Glyco_transf_61"/>
    <property type="match status" value="1"/>
</dbReference>
<organism evidence="2 3">
    <name type="scientific">Pseudomonas auratipiscis</name>
    <dbReference type="NCBI Taxonomy" id="3115853"/>
    <lineage>
        <taxon>Bacteria</taxon>
        <taxon>Pseudomonadati</taxon>
        <taxon>Pseudomonadota</taxon>
        <taxon>Gammaproteobacteria</taxon>
        <taxon>Pseudomonadales</taxon>
        <taxon>Pseudomonadaceae</taxon>
        <taxon>Pseudomonas</taxon>
    </lineage>
</organism>
<sequence length="372" mass="41758">MESDISDVQTAGSDHKLWSLAAYRQLARERLWRKPSQSLKQLAVKTWEIAPAEVTPAPAAFFLPNQLERVSGWEAARFFPYEHPRRTMEGLGSVEQSPTRGYLIKDVLLIDGTLYKGTASHRLSDHSSRLPAIVVEKEIERAAAYCSPYGARWFGTWLAEDCLTYALACNEGTPITTAPSARFPLFLQAPPYEDLLGMHPLRLHNAFIRELVLFDDASHNSNQYLRHRALGEKLLARVNYKPHPGIFILRGEAGDLRLLRNELEVAEHLRVNRGFRIIDPLKNDVATIIAACAGARVIAGVEGSQLVHAVHIMEPGATMLTLQPPDRFVCFYKYLTDRDKQHFAFVVGTPDGNGFKIDLNELEQTLDLLPPP</sequence>
<dbReference type="InterPro" id="IPR049625">
    <property type="entry name" value="Glyco_transf_61_cat"/>
</dbReference>
<accession>A0AB35WWI4</accession>
<dbReference type="AlphaFoldDB" id="A0AB35WWI4"/>
<dbReference type="EMBL" id="JAZDQP010000014">
    <property type="protein sequence ID" value="MEE1868605.1"/>
    <property type="molecule type" value="Genomic_DNA"/>
</dbReference>
<keyword evidence="3" id="KW-1185">Reference proteome</keyword>
<keyword evidence="2" id="KW-0808">Transferase</keyword>
<dbReference type="GO" id="GO:0016757">
    <property type="term" value="F:glycosyltransferase activity"/>
    <property type="evidence" value="ECO:0007669"/>
    <property type="project" value="UniProtKB-KW"/>
</dbReference>
<comment type="caution">
    <text evidence="2">The sequence shown here is derived from an EMBL/GenBank/DDBJ whole genome shotgun (WGS) entry which is preliminary data.</text>
</comment>
<evidence type="ECO:0000259" key="1">
    <source>
        <dbReference type="Pfam" id="PF04577"/>
    </source>
</evidence>
<name>A0AB35WWI4_9PSED</name>
<proteinExistence type="predicted"/>
<evidence type="ECO:0000313" key="2">
    <source>
        <dbReference type="EMBL" id="MEE1868605.1"/>
    </source>
</evidence>
<evidence type="ECO:0000313" key="3">
    <source>
        <dbReference type="Proteomes" id="UP001307839"/>
    </source>
</evidence>